<dbReference type="Pfam" id="PF15601">
    <property type="entry name" value="Imm70"/>
    <property type="match status" value="1"/>
</dbReference>
<gene>
    <name evidence="1" type="ORF">SAMN05421647_10185</name>
</gene>
<sequence length="154" mass="16860">MRMRSIKNVSTTRKSSMSVGIKVGSITDEIGTSEFFHAFFSTVSANLESEGWATRFPILLGKLYQGDLESGLANQAISELTQIRKELSGFEPGRVVWDIENPAKQPPWGNEISSEITSLANYFVTSTGRDLISTLIEALEDAAEKGKPADIVQC</sequence>
<reference evidence="1 2" key="1">
    <citation type="submission" date="2017-01" db="EMBL/GenBank/DDBJ databases">
        <authorList>
            <person name="Mah S.A."/>
            <person name="Swanson W.J."/>
            <person name="Moy G.W."/>
            <person name="Vacquier V.D."/>
        </authorList>
    </citation>
    <scope>NUCLEOTIDE SEQUENCE [LARGE SCALE GENOMIC DNA]</scope>
    <source>
        <strain evidence="1 2">DSM 7027</strain>
    </source>
</reference>
<organism evidence="1 2">
    <name type="scientific">Marinobacterium stanieri</name>
    <dbReference type="NCBI Taxonomy" id="49186"/>
    <lineage>
        <taxon>Bacteria</taxon>
        <taxon>Pseudomonadati</taxon>
        <taxon>Pseudomonadota</taxon>
        <taxon>Gammaproteobacteria</taxon>
        <taxon>Oceanospirillales</taxon>
        <taxon>Oceanospirillaceae</taxon>
        <taxon>Marinobacterium</taxon>
    </lineage>
</organism>
<evidence type="ECO:0000313" key="2">
    <source>
        <dbReference type="Proteomes" id="UP000186895"/>
    </source>
</evidence>
<accession>A0A1N6N766</accession>
<protein>
    <submittedName>
        <fullName evidence="1">Immunity protein 70</fullName>
    </submittedName>
</protein>
<dbReference type="EMBL" id="FTMN01000001">
    <property type="protein sequence ID" value="SIP87891.1"/>
    <property type="molecule type" value="Genomic_DNA"/>
</dbReference>
<keyword evidence="2" id="KW-1185">Reference proteome</keyword>
<dbReference type="AlphaFoldDB" id="A0A1N6N766"/>
<proteinExistence type="predicted"/>
<dbReference type="Proteomes" id="UP000186895">
    <property type="component" value="Unassembled WGS sequence"/>
</dbReference>
<dbReference type="InterPro" id="IPR028185">
    <property type="entry name" value="Imm70"/>
</dbReference>
<evidence type="ECO:0000313" key="1">
    <source>
        <dbReference type="EMBL" id="SIP87891.1"/>
    </source>
</evidence>
<name>A0A1N6N766_9GAMM</name>